<reference evidence="1" key="1">
    <citation type="journal article" date="2021" name="PeerJ">
        <title>Extensive microbial diversity within the chicken gut microbiome revealed by metagenomics and culture.</title>
        <authorList>
            <person name="Gilroy R."/>
            <person name="Ravi A."/>
            <person name="Getino M."/>
            <person name="Pursley I."/>
            <person name="Horton D.L."/>
            <person name="Alikhan N.F."/>
            <person name="Baker D."/>
            <person name="Gharbi K."/>
            <person name="Hall N."/>
            <person name="Watson M."/>
            <person name="Adriaenssens E.M."/>
            <person name="Foster-Nyarko E."/>
            <person name="Jarju S."/>
            <person name="Secka A."/>
            <person name="Antonio M."/>
            <person name="Oren A."/>
            <person name="Chaudhuri R.R."/>
            <person name="La Ragione R."/>
            <person name="Hildebrand F."/>
            <person name="Pallen M.J."/>
        </authorList>
    </citation>
    <scope>NUCLEOTIDE SEQUENCE</scope>
    <source>
        <strain evidence="1">CHK171-7178</strain>
    </source>
</reference>
<protein>
    <submittedName>
        <fullName evidence="1">Uncharacterized protein</fullName>
    </submittedName>
</protein>
<evidence type="ECO:0000313" key="1">
    <source>
        <dbReference type="EMBL" id="HJF33753.1"/>
    </source>
</evidence>
<dbReference type="EMBL" id="DYWT01000277">
    <property type="protein sequence ID" value="HJF33753.1"/>
    <property type="molecule type" value="Genomic_DNA"/>
</dbReference>
<dbReference type="AlphaFoldDB" id="A0A921G1G6"/>
<comment type="caution">
    <text evidence="1">The sequence shown here is derived from an EMBL/GenBank/DDBJ whole genome shotgun (WGS) entry which is preliminary data.</text>
</comment>
<name>A0A921G1G6_SPOPS</name>
<gene>
    <name evidence="1" type="ORF">K8V56_18460</name>
</gene>
<accession>A0A921G1G6</accession>
<organism evidence="1 2">
    <name type="scientific">Sporosarcina psychrophila</name>
    <name type="common">Bacillus psychrophilus</name>
    <dbReference type="NCBI Taxonomy" id="1476"/>
    <lineage>
        <taxon>Bacteria</taxon>
        <taxon>Bacillati</taxon>
        <taxon>Bacillota</taxon>
        <taxon>Bacilli</taxon>
        <taxon>Bacillales</taxon>
        <taxon>Caryophanaceae</taxon>
        <taxon>Sporosarcina</taxon>
    </lineage>
</organism>
<sequence length="128" mass="14690">MKIQSTATAMGYFKTLKYKEANEQNISQLMLDEDDKKTNRPRFEVRNEGGYIRKYIVKANGDKILIMETKQTIAQEGMQSNESGNLIDIAHDMLVKQHEKSSDLQIQEKQTMAAWVKENGISKYKTGI</sequence>
<evidence type="ECO:0000313" key="2">
    <source>
        <dbReference type="Proteomes" id="UP000698173"/>
    </source>
</evidence>
<reference evidence="1" key="2">
    <citation type="submission" date="2021-09" db="EMBL/GenBank/DDBJ databases">
        <authorList>
            <person name="Gilroy R."/>
        </authorList>
    </citation>
    <scope>NUCLEOTIDE SEQUENCE</scope>
    <source>
        <strain evidence="1">CHK171-7178</strain>
    </source>
</reference>
<proteinExistence type="predicted"/>
<dbReference type="Proteomes" id="UP000698173">
    <property type="component" value="Unassembled WGS sequence"/>
</dbReference>